<dbReference type="InParanoid" id="A0A074ZNT1"/>
<dbReference type="Proteomes" id="UP000030641">
    <property type="component" value="Unassembled WGS sequence"/>
</dbReference>
<proteinExistence type="predicted"/>
<keyword evidence="2" id="KW-1185">Reference proteome</keyword>
<protein>
    <submittedName>
        <fullName evidence="1">Uncharacterized protein</fullName>
    </submittedName>
</protein>
<sequence length="173" mass="19541">MLCASRFAYAPIMATTANSKCRTLRSRPRCIKRHIPSQNVVVDLVGVYRNPKPTGDWSVTNSLQLPPRTRSTDCLCTVSHDIIEGHGFARIVIRNVQREENQIVNGNEKRNLGTLVRAKARLIGACVNNCPLPSSSFPHTCSYSSMVLSSLARFLTWLLERRWYCRDPNHVLC</sequence>
<dbReference type="HOGENOM" id="CLU_1547238_0_0_1"/>
<dbReference type="AlphaFoldDB" id="A0A074ZNT1"/>
<evidence type="ECO:0000313" key="1">
    <source>
        <dbReference type="EMBL" id="KEQ99996.1"/>
    </source>
</evidence>
<accession>A0A074ZNT1</accession>
<reference evidence="1 2" key="1">
    <citation type="journal article" date="2014" name="BMC Genomics">
        <title>Genome sequencing of four Aureobasidium pullulans varieties: biotechnological potential, stress tolerance, and description of new species.</title>
        <authorList>
            <person name="Gostin Ar C."/>
            <person name="Ohm R.A."/>
            <person name="Kogej T."/>
            <person name="Sonjak S."/>
            <person name="Turk M."/>
            <person name="Zajc J."/>
            <person name="Zalar P."/>
            <person name="Grube M."/>
            <person name="Sun H."/>
            <person name="Han J."/>
            <person name="Sharma A."/>
            <person name="Chiniquy J."/>
            <person name="Ngan C.Y."/>
            <person name="Lipzen A."/>
            <person name="Barry K."/>
            <person name="Grigoriev I.V."/>
            <person name="Gunde-Cimerman N."/>
        </authorList>
    </citation>
    <scope>NUCLEOTIDE SEQUENCE [LARGE SCALE GENOMIC DNA]</scope>
    <source>
        <strain evidence="1 2">EXF-2481</strain>
    </source>
</reference>
<dbReference type="EMBL" id="KL584750">
    <property type="protein sequence ID" value="KEQ99996.1"/>
    <property type="molecule type" value="Genomic_DNA"/>
</dbReference>
<gene>
    <name evidence="1" type="ORF">AUEXF2481DRAFT_207471</name>
</gene>
<evidence type="ECO:0000313" key="2">
    <source>
        <dbReference type="Proteomes" id="UP000030641"/>
    </source>
</evidence>
<organism evidence="1 2">
    <name type="scientific">Aureobasidium subglaciale (strain EXF-2481)</name>
    <name type="common">Aureobasidium pullulans var. subglaciale</name>
    <dbReference type="NCBI Taxonomy" id="1043005"/>
    <lineage>
        <taxon>Eukaryota</taxon>
        <taxon>Fungi</taxon>
        <taxon>Dikarya</taxon>
        <taxon>Ascomycota</taxon>
        <taxon>Pezizomycotina</taxon>
        <taxon>Dothideomycetes</taxon>
        <taxon>Dothideomycetidae</taxon>
        <taxon>Dothideales</taxon>
        <taxon>Saccotheciaceae</taxon>
        <taxon>Aureobasidium</taxon>
    </lineage>
</organism>
<dbReference type="GeneID" id="25362508"/>
<dbReference type="RefSeq" id="XP_013348516.1">
    <property type="nucleotide sequence ID" value="XM_013493062.1"/>
</dbReference>
<name>A0A074ZNT1_AURSE</name>